<dbReference type="PIRSF" id="PIRSF000106">
    <property type="entry name" value="ME"/>
    <property type="match status" value="1"/>
</dbReference>
<comment type="similarity">
    <text evidence="1">Belongs to the malic enzymes family.</text>
</comment>
<dbReference type="EMBL" id="CAFAAI010000117">
    <property type="protein sequence ID" value="CAB4796774.1"/>
    <property type="molecule type" value="Genomic_DNA"/>
</dbReference>
<reference evidence="5" key="1">
    <citation type="submission" date="2020-05" db="EMBL/GenBank/DDBJ databases">
        <authorList>
            <person name="Chiriac C."/>
            <person name="Salcher M."/>
            <person name="Ghai R."/>
            <person name="Kavagutti S V."/>
        </authorList>
    </citation>
    <scope>NUCLEOTIDE SEQUENCE</scope>
</reference>
<dbReference type="SMART" id="SM00919">
    <property type="entry name" value="Malic_M"/>
    <property type="match status" value="1"/>
</dbReference>
<dbReference type="GO" id="GO:0051287">
    <property type="term" value="F:NAD binding"/>
    <property type="evidence" value="ECO:0007669"/>
    <property type="project" value="InterPro"/>
</dbReference>
<dbReference type="SMART" id="SM01274">
    <property type="entry name" value="malic"/>
    <property type="match status" value="1"/>
</dbReference>
<dbReference type="Gene3D" id="3.40.50.720">
    <property type="entry name" value="NAD(P)-binding Rossmann-like Domain"/>
    <property type="match status" value="1"/>
</dbReference>
<dbReference type="Gene3D" id="3.40.50.10380">
    <property type="entry name" value="Malic enzyme, N-terminal domain"/>
    <property type="match status" value="1"/>
</dbReference>
<dbReference type="InterPro" id="IPR046346">
    <property type="entry name" value="Aminoacid_DH-like_N_sf"/>
</dbReference>
<feature type="domain" description="Malic enzyme N-terminal" evidence="4">
    <location>
        <begin position="97"/>
        <end position="230"/>
    </location>
</feature>
<dbReference type="AlphaFoldDB" id="A0A6J6XMC8"/>
<dbReference type="InterPro" id="IPR036291">
    <property type="entry name" value="NAD(P)-bd_dom_sf"/>
</dbReference>
<dbReference type="InterPro" id="IPR001891">
    <property type="entry name" value="Malic_OxRdtase"/>
</dbReference>
<dbReference type="InterPro" id="IPR037062">
    <property type="entry name" value="Malic_N_dom_sf"/>
</dbReference>
<evidence type="ECO:0000259" key="4">
    <source>
        <dbReference type="SMART" id="SM01274"/>
    </source>
</evidence>
<dbReference type="PANTHER" id="PTHR43237:SF4">
    <property type="entry name" value="NADP-DEPENDENT MALIC ENZYME"/>
    <property type="match status" value="1"/>
</dbReference>
<evidence type="ECO:0000256" key="2">
    <source>
        <dbReference type="ARBA" id="ARBA00023002"/>
    </source>
</evidence>
<dbReference type="SUPFAM" id="SSF53223">
    <property type="entry name" value="Aminoacid dehydrogenase-like, N-terminal domain"/>
    <property type="match status" value="1"/>
</dbReference>
<dbReference type="CDD" id="cd05311">
    <property type="entry name" value="NAD_bind_2_malic_enz"/>
    <property type="match status" value="1"/>
</dbReference>
<feature type="domain" description="Malic enzyme NAD-binding" evidence="3">
    <location>
        <begin position="242"/>
        <end position="463"/>
    </location>
</feature>
<dbReference type="PANTHER" id="PTHR43237">
    <property type="entry name" value="NADP-DEPENDENT MALIC ENZYME"/>
    <property type="match status" value="1"/>
</dbReference>
<evidence type="ECO:0000313" key="5">
    <source>
        <dbReference type="EMBL" id="CAB4796774.1"/>
    </source>
</evidence>
<sequence length="470" mass="47916">MSNDASSSKRLTKPSAGYALNIEATADDAADIAGAVRAIAACGGDIRSMSTLADGARRFVVACSGVEHQQAVRAALATSPGVRVVAVTDATFDLHEGGKIEVTSRVSVTNADELAMAYTPGVGRVSTAIAEDVSKVWTHTGRSNAVAVLSDGTAVLGLGNIGPEAAMPVMEGKAVLFKQFGGVDAYPICINAKTVEEIIAVARAIAPTFGGINLEDIAAPACFEIEERLQAELDIPVFHDDQHGTAIVVLAAVQNAAKVVGKSLSDLTVAVVGTGAAGVACAKLLHLVGVANIIGVDRTGILHEGRGDKLVPSKQWFVDNGNSEGRTGGVAEALKGADVLLGLSGPGVIEAEWLVNMADDAIVFAMANPVPEVMPELMPSNVAVVATGRSDYANQINNVLAFPGVFRGLLDVRATTCNDSMKLAAAAALAAFVPNPTADRVVPGAFEPGIAEAVAHAVSAVAVAQGCVRG</sequence>
<protein>
    <submittedName>
        <fullName evidence="5">Unannotated protein</fullName>
    </submittedName>
</protein>
<dbReference type="InterPro" id="IPR012302">
    <property type="entry name" value="Malic_NAD-bd"/>
</dbReference>
<dbReference type="GO" id="GO:0004470">
    <property type="term" value="F:malic enzyme activity"/>
    <property type="evidence" value="ECO:0007669"/>
    <property type="project" value="InterPro"/>
</dbReference>
<dbReference type="InterPro" id="IPR051674">
    <property type="entry name" value="Malate_Decarboxylase"/>
</dbReference>
<keyword evidence="2" id="KW-0560">Oxidoreductase</keyword>
<name>A0A6J6XMC8_9ZZZZ</name>
<dbReference type="Pfam" id="PF00390">
    <property type="entry name" value="malic"/>
    <property type="match status" value="1"/>
</dbReference>
<evidence type="ECO:0000256" key="1">
    <source>
        <dbReference type="ARBA" id="ARBA00008785"/>
    </source>
</evidence>
<accession>A0A6J6XMC8</accession>
<evidence type="ECO:0000259" key="3">
    <source>
        <dbReference type="SMART" id="SM00919"/>
    </source>
</evidence>
<gene>
    <name evidence="5" type="ORF">UFOPK2992_00783</name>
</gene>
<dbReference type="SUPFAM" id="SSF51735">
    <property type="entry name" value="NAD(P)-binding Rossmann-fold domains"/>
    <property type="match status" value="1"/>
</dbReference>
<proteinExistence type="inferred from homology"/>
<dbReference type="GO" id="GO:0016616">
    <property type="term" value="F:oxidoreductase activity, acting on the CH-OH group of donors, NAD or NADP as acceptor"/>
    <property type="evidence" value="ECO:0007669"/>
    <property type="project" value="InterPro"/>
</dbReference>
<organism evidence="5">
    <name type="scientific">freshwater metagenome</name>
    <dbReference type="NCBI Taxonomy" id="449393"/>
    <lineage>
        <taxon>unclassified sequences</taxon>
        <taxon>metagenomes</taxon>
        <taxon>ecological metagenomes</taxon>
    </lineage>
</organism>
<dbReference type="Pfam" id="PF03949">
    <property type="entry name" value="Malic_M"/>
    <property type="match status" value="1"/>
</dbReference>
<dbReference type="InterPro" id="IPR012301">
    <property type="entry name" value="Malic_N_dom"/>
</dbReference>
<dbReference type="InterPro" id="IPR045213">
    <property type="entry name" value="Malic_NAD-bd_bact_type"/>
</dbReference>